<keyword evidence="2" id="KW-0813">Transport</keyword>
<feature type="transmembrane region" description="Helical" evidence="8">
    <location>
        <begin position="58"/>
        <end position="79"/>
    </location>
</feature>
<dbReference type="InterPro" id="IPR051359">
    <property type="entry name" value="CaCA_antiporter"/>
</dbReference>
<proteinExistence type="predicted"/>
<organism evidence="10 11">
    <name type="scientific">Plectus sambesii</name>
    <dbReference type="NCBI Taxonomy" id="2011161"/>
    <lineage>
        <taxon>Eukaryota</taxon>
        <taxon>Metazoa</taxon>
        <taxon>Ecdysozoa</taxon>
        <taxon>Nematoda</taxon>
        <taxon>Chromadorea</taxon>
        <taxon>Plectida</taxon>
        <taxon>Plectina</taxon>
        <taxon>Plectoidea</taxon>
        <taxon>Plectidae</taxon>
        <taxon>Plectus</taxon>
    </lineage>
</organism>
<dbReference type="Pfam" id="PF01699">
    <property type="entry name" value="Na_Ca_ex"/>
    <property type="match status" value="2"/>
</dbReference>
<protein>
    <submittedName>
        <fullName evidence="11">Sodium/calcium exchanger membrane region domain-containing protein</fullName>
    </submittedName>
</protein>
<evidence type="ECO:0000313" key="11">
    <source>
        <dbReference type="WBParaSite" id="PSAMB.scaffold896size39088.g9494.t1"/>
    </source>
</evidence>
<keyword evidence="4" id="KW-0406">Ion transport</keyword>
<feature type="transmembrane region" description="Helical" evidence="8">
    <location>
        <begin position="194"/>
        <end position="214"/>
    </location>
</feature>
<evidence type="ECO:0000256" key="7">
    <source>
        <dbReference type="ARBA" id="ARBA00023136"/>
    </source>
</evidence>
<feature type="domain" description="Sodium/calcium exchanger membrane region" evidence="9">
    <location>
        <begin position="65"/>
        <end position="209"/>
    </location>
</feature>
<keyword evidence="4" id="KW-0106">Calcium</keyword>
<evidence type="ECO:0000256" key="3">
    <source>
        <dbReference type="ARBA" id="ARBA00022449"/>
    </source>
</evidence>
<dbReference type="GO" id="GO:0005432">
    <property type="term" value="F:calcium:sodium antiporter activity"/>
    <property type="evidence" value="ECO:0007669"/>
    <property type="project" value="TreeGrafter"/>
</dbReference>
<feature type="transmembrane region" description="Helical" evidence="8">
    <location>
        <begin position="359"/>
        <end position="380"/>
    </location>
</feature>
<evidence type="ECO:0000256" key="1">
    <source>
        <dbReference type="ARBA" id="ARBA00004141"/>
    </source>
</evidence>
<feature type="transmembrane region" description="Helical" evidence="8">
    <location>
        <begin position="392"/>
        <end position="411"/>
    </location>
</feature>
<dbReference type="Proteomes" id="UP000887566">
    <property type="component" value="Unplaced"/>
</dbReference>
<keyword evidence="3" id="KW-0050">Antiport</keyword>
<dbReference type="InterPro" id="IPR044880">
    <property type="entry name" value="NCX_ion-bd_dom_sf"/>
</dbReference>
<dbReference type="GO" id="GO:0016020">
    <property type="term" value="C:membrane"/>
    <property type="evidence" value="ECO:0007669"/>
    <property type="project" value="UniProtKB-SubCell"/>
</dbReference>
<keyword evidence="4" id="KW-0109">Calcium transport</keyword>
<accession>A0A914XNA0</accession>
<feature type="transmembrane region" description="Helical" evidence="8">
    <location>
        <begin position="423"/>
        <end position="440"/>
    </location>
</feature>
<evidence type="ECO:0000259" key="9">
    <source>
        <dbReference type="Pfam" id="PF01699"/>
    </source>
</evidence>
<feature type="transmembrane region" description="Helical" evidence="8">
    <location>
        <begin position="561"/>
        <end position="582"/>
    </location>
</feature>
<dbReference type="PANTHER" id="PTHR12266">
    <property type="entry name" value="NA+/CA2+ K+ INDEPENDENT EXCHANGER"/>
    <property type="match status" value="1"/>
</dbReference>
<dbReference type="GO" id="GO:0006874">
    <property type="term" value="P:intracellular calcium ion homeostasis"/>
    <property type="evidence" value="ECO:0007669"/>
    <property type="project" value="TreeGrafter"/>
</dbReference>
<evidence type="ECO:0000256" key="2">
    <source>
        <dbReference type="ARBA" id="ARBA00022448"/>
    </source>
</evidence>
<keyword evidence="10" id="KW-1185">Reference proteome</keyword>
<keyword evidence="5 8" id="KW-0812">Transmembrane</keyword>
<dbReference type="InterPro" id="IPR004837">
    <property type="entry name" value="NaCa_Exmemb"/>
</dbReference>
<keyword evidence="7 8" id="KW-0472">Membrane</keyword>
<dbReference type="WBParaSite" id="PSAMB.scaffold896size39088.g9494.t1">
    <property type="protein sequence ID" value="PSAMB.scaffold896size39088.g9494.t1"/>
    <property type="gene ID" value="PSAMB.scaffold896size39088.g9494"/>
</dbReference>
<keyword evidence="6 8" id="KW-1133">Transmembrane helix</keyword>
<feature type="domain" description="Sodium/calcium exchanger membrane region" evidence="9">
    <location>
        <begin position="425"/>
        <end position="574"/>
    </location>
</feature>
<evidence type="ECO:0000256" key="6">
    <source>
        <dbReference type="ARBA" id="ARBA00022989"/>
    </source>
</evidence>
<dbReference type="AlphaFoldDB" id="A0A914XNA0"/>
<evidence type="ECO:0000256" key="4">
    <source>
        <dbReference type="ARBA" id="ARBA00022568"/>
    </source>
</evidence>
<dbReference type="Gene3D" id="1.20.1420.30">
    <property type="entry name" value="NCX, central ion-binding region"/>
    <property type="match status" value="2"/>
</dbReference>
<feature type="transmembrane region" description="Helical" evidence="8">
    <location>
        <begin position="169"/>
        <end position="188"/>
    </location>
</feature>
<name>A0A914XNA0_9BILA</name>
<dbReference type="PANTHER" id="PTHR12266:SF0">
    <property type="entry name" value="MITOCHONDRIAL SODIUM_CALCIUM EXCHANGER PROTEIN"/>
    <property type="match status" value="1"/>
</dbReference>
<reference evidence="11" key="1">
    <citation type="submission" date="2022-11" db="UniProtKB">
        <authorList>
            <consortium name="WormBaseParasite"/>
        </authorList>
    </citation>
    <scope>IDENTIFICATION</scope>
</reference>
<sequence length="590" mass="63846">MNNGTCYLFDNLTTCDIPRNWTADCRCDYVTANPDLCEGGGYIFYTTMVSCQDPATRGLLLAGFIIWLLILFLAITVAADAFFSPNIAGIVSYLKISENIAGVTFMAFGNGAPDIFAAMASVVGSDTPKVGLAVGGLVGAGIFVTTVVVGSMMLVKPFEVMRRPLMRDICFYLFSVLFSAFVFLYSDFLYLWETVGFLVIYAIFAAVVISGRVIRQRTLKAKANRDAKGAAAVAHSLPISTVAGQLNGHPDIINALTRDDTADEEPEWNFEPILASGYFSSIANGGPAGHDRHEDDITKLPPRTQFTAVFEDLLTAVFPIDEDEWQGNLVERIFAIIKAPLILILKLTNPQAGNHWSKALAVIHCFTCPLFAVAAAQQLGMTLFDSVPQLQLWVLSLIVGIIPAILVLVFTSFHQEPRFFKPFSSFAGFLMAVFWIYSLANEVVGVLQMVGVVSGLSHEVLGLTLLAWSNSLGDLVADIAVARRGFPKMGISAAFGGPLFNLLLGVGMPFTIAVVRHGGPIPIIFSNVSKVLVAFLALSLASSLVLLLVQRFYAHRWHGAYLLALYAAFLVVTLLVELGVIFNGGPSDES</sequence>
<evidence type="ECO:0000256" key="5">
    <source>
        <dbReference type="ARBA" id="ARBA00022692"/>
    </source>
</evidence>
<feature type="transmembrane region" description="Helical" evidence="8">
    <location>
        <begin position="460"/>
        <end position="481"/>
    </location>
</feature>
<feature type="transmembrane region" description="Helical" evidence="8">
    <location>
        <begin position="493"/>
        <end position="515"/>
    </location>
</feature>
<evidence type="ECO:0000313" key="10">
    <source>
        <dbReference type="Proteomes" id="UP000887566"/>
    </source>
</evidence>
<comment type="subcellular location">
    <subcellularLocation>
        <location evidence="1">Membrane</location>
        <topology evidence="1">Multi-pass membrane protein</topology>
    </subcellularLocation>
</comment>
<evidence type="ECO:0000256" key="8">
    <source>
        <dbReference type="SAM" id="Phobius"/>
    </source>
</evidence>
<feature type="transmembrane region" description="Helical" evidence="8">
    <location>
        <begin position="130"/>
        <end position="149"/>
    </location>
</feature>
<feature type="transmembrane region" description="Helical" evidence="8">
    <location>
        <begin position="527"/>
        <end position="549"/>
    </location>
</feature>